<keyword evidence="2" id="KW-1185">Reference proteome</keyword>
<accession>A0ACC2BPZ9</accession>
<reference evidence="2" key="1">
    <citation type="journal article" date="2024" name="Proc. Natl. Acad. Sci. U.S.A.">
        <title>Extraordinary preservation of gene collinearity over three hundred million years revealed in homosporous lycophytes.</title>
        <authorList>
            <person name="Li C."/>
            <person name="Wickell D."/>
            <person name="Kuo L.Y."/>
            <person name="Chen X."/>
            <person name="Nie B."/>
            <person name="Liao X."/>
            <person name="Peng D."/>
            <person name="Ji J."/>
            <person name="Jenkins J."/>
            <person name="Williams M."/>
            <person name="Shu S."/>
            <person name="Plott C."/>
            <person name="Barry K."/>
            <person name="Rajasekar S."/>
            <person name="Grimwood J."/>
            <person name="Han X."/>
            <person name="Sun S."/>
            <person name="Hou Z."/>
            <person name="He W."/>
            <person name="Dai G."/>
            <person name="Sun C."/>
            <person name="Schmutz J."/>
            <person name="Leebens-Mack J.H."/>
            <person name="Li F.W."/>
            <person name="Wang L."/>
        </authorList>
    </citation>
    <scope>NUCLEOTIDE SEQUENCE [LARGE SCALE GENOMIC DNA]</scope>
    <source>
        <strain evidence="2">cv. PW_Plant_1</strain>
    </source>
</reference>
<organism evidence="1 2">
    <name type="scientific">Diphasiastrum complanatum</name>
    <name type="common">Issler's clubmoss</name>
    <name type="synonym">Lycopodium complanatum</name>
    <dbReference type="NCBI Taxonomy" id="34168"/>
    <lineage>
        <taxon>Eukaryota</taxon>
        <taxon>Viridiplantae</taxon>
        <taxon>Streptophyta</taxon>
        <taxon>Embryophyta</taxon>
        <taxon>Tracheophyta</taxon>
        <taxon>Lycopodiopsida</taxon>
        <taxon>Lycopodiales</taxon>
        <taxon>Lycopodiaceae</taxon>
        <taxon>Lycopodioideae</taxon>
        <taxon>Diphasiastrum</taxon>
    </lineage>
</organism>
<comment type="caution">
    <text evidence="1">The sequence shown here is derived from an EMBL/GenBank/DDBJ whole genome shotgun (WGS) entry which is preliminary data.</text>
</comment>
<dbReference type="Proteomes" id="UP001162992">
    <property type="component" value="Chromosome 14"/>
</dbReference>
<dbReference type="EMBL" id="CM055105">
    <property type="protein sequence ID" value="KAJ7531810.1"/>
    <property type="molecule type" value="Genomic_DNA"/>
</dbReference>
<evidence type="ECO:0000313" key="2">
    <source>
        <dbReference type="Proteomes" id="UP001162992"/>
    </source>
</evidence>
<evidence type="ECO:0000313" key="1">
    <source>
        <dbReference type="EMBL" id="KAJ7531810.1"/>
    </source>
</evidence>
<name>A0ACC2BPZ9_DIPCM</name>
<gene>
    <name evidence="1" type="ORF">O6H91_14G059600</name>
</gene>
<sequence length="166" mass="19160">MSITFLHILHISKRIGCLNHLSSLSISNCVCHGVRNDLSSFTQITTVISIDNSLVFISHIVFYRLLNLHVRLSVNKSSIHSMSASMIFTRILTDHSNSLVFLLCFSNLCCVRGLSTECIWVWMCSNLWFQRSLPHPPYWRHHFLQQQLSAWPQSSHLLLTHQCIKL</sequence>
<proteinExistence type="predicted"/>
<protein>
    <submittedName>
        <fullName evidence="1">Uncharacterized protein</fullName>
    </submittedName>
</protein>